<dbReference type="AlphaFoldDB" id="A0A1S7LFD6"/>
<evidence type="ECO:0008006" key="2">
    <source>
        <dbReference type="Google" id="ProtNLM"/>
    </source>
</evidence>
<dbReference type="EMBL" id="LO017727">
    <property type="protein sequence ID" value="CRH05660.1"/>
    <property type="molecule type" value="Genomic_DNA"/>
</dbReference>
<name>A0A1S7LFD6_MAGMO</name>
<accession>A0A1S7LFD6</accession>
<evidence type="ECO:0000313" key="1">
    <source>
        <dbReference type="EMBL" id="CRH05660.1"/>
    </source>
</evidence>
<gene>
    <name evidence="1" type="ORF">MAGMO_1471</name>
</gene>
<protein>
    <recommendedName>
        <fullName evidence="2">ATP-grasp domain-containing protein</fullName>
    </recommendedName>
</protein>
<proteinExistence type="predicted"/>
<sequence length="283" mass="31826">MLDILIISHARSTIAANSPFFIRYLMEYWQAAGYKIAVQQGLQTPPQTQLAINHIKDTYTPEAYQKLFNRFPYTMNGGLNDISKQAISHDGLSRESDHNSTVMVKSRLNGGGRWEAKLTAVREGLPPVVPGQGENYHVYSALSQVPEAIWQSQTAFVQPFYREESAHGYVLRCCYVVGQRRLHTIAFADHPIIYWHNCSAPTVVEDPVKNFFASYCQQVGLEVGAIEYLLVDGEPKVLDVNRTPALPASMVESYSDQLRWLSAGIDRYLEQAESVNKNLAILT</sequence>
<reference evidence="1" key="1">
    <citation type="submission" date="2015-04" db="EMBL/GenBank/DDBJ databases">
        <authorList>
            <person name="Syromyatnikov M.Y."/>
            <person name="Popov V.N."/>
        </authorList>
    </citation>
    <scope>NUCLEOTIDE SEQUENCE</scope>
    <source>
        <strain evidence="1">MO-1</strain>
    </source>
</reference>
<organism evidence="1">
    <name type="scientific">Magnetococcus massalia (strain MO-1)</name>
    <dbReference type="NCBI Taxonomy" id="451514"/>
    <lineage>
        <taxon>Bacteria</taxon>
        <taxon>Pseudomonadati</taxon>
        <taxon>Pseudomonadota</taxon>
        <taxon>Magnetococcia</taxon>
        <taxon>Magnetococcales</taxon>
        <taxon>Magnetococcaceae</taxon>
        <taxon>Magnetococcus</taxon>
    </lineage>
</organism>